<proteinExistence type="inferred from homology"/>
<dbReference type="InterPro" id="IPR000531">
    <property type="entry name" value="Beta-barrel_TonB"/>
</dbReference>
<evidence type="ECO:0000256" key="4">
    <source>
        <dbReference type="ARBA" id="ARBA00022496"/>
    </source>
</evidence>
<feature type="domain" description="TonB-dependent receptor-like beta-barrel" evidence="14">
    <location>
        <begin position="309"/>
        <end position="810"/>
    </location>
</feature>
<evidence type="ECO:0000256" key="12">
    <source>
        <dbReference type="RuleBase" id="RU003357"/>
    </source>
</evidence>
<dbReference type="RefSeq" id="WP_265722677.1">
    <property type="nucleotide sequence ID" value="NZ_JAPIVK010000027.1"/>
</dbReference>
<keyword evidence="6" id="KW-0408">Iron</keyword>
<evidence type="ECO:0000256" key="11">
    <source>
        <dbReference type="PROSITE-ProRule" id="PRU01360"/>
    </source>
</evidence>
<keyword evidence="17" id="KW-1185">Reference proteome</keyword>
<evidence type="ECO:0000256" key="1">
    <source>
        <dbReference type="ARBA" id="ARBA00004571"/>
    </source>
</evidence>
<organism evidence="16 17">
    <name type="scientific">Microbulbifer halophilus</name>
    <dbReference type="NCBI Taxonomy" id="453963"/>
    <lineage>
        <taxon>Bacteria</taxon>
        <taxon>Pseudomonadati</taxon>
        <taxon>Pseudomonadota</taxon>
        <taxon>Gammaproteobacteria</taxon>
        <taxon>Cellvibrionales</taxon>
        <taxon>Microbulbiferaceae</taxon>
        <taxon>Microbulbifer</taxon>
    </lineage>
</organism>
<dbReference type="EMBL" id="JBHUJD010000024">
    <property type="protein sequence ID" value="MFD2311879.1"/>
    <property type="molecule type" value="Genomic_DNA"/>
</dbReference>
<evidence type="ECO:0000259" key="15">
    <source>
        <dbReference type="Pfam" id="PF07715"/>
    </source>
</evidence>
<comment type="similarity">
    <text evidence="11 12">Belongs to the TonB-dependent receptor family.</text>
</comment>
<name>A0ABW5EK63_9GAMM</name>
<keyword evidence="10 11" id="KW-0998">Cell outer membrane</keyword>
<evidence type="ECO:0000256" key="10">
    <source>
        <dbReference type="ARBA" id="ARBA00023237"/>
    </source>
</evidence>
<keyword evidence="4" id="KW-0410">Iron transport</keyword>
<dbReference type="Gene3D" id="2.40.170.20">
    <property type="entry name" value="TonB-dependent receptor, beta-barrel domain"/>
    <property type="match status" value="2"/>
</dbReference>
<protein>
    <submittedName>
        <fullName evidence="16">TonB-dependent receptor domain-containing protein</fullName>
    </submittedName>
</protein>
<comment type="subcellular location">
    <subcellularLocation>
        <location evidence="1 11">Cell outer membrane</location>
        <topology evidence="1 11">Multi-pass membrane protein</topology>
    </subcellularLocation>
</comment>
<feature type="signal peptide" evidence="13">
    <location>
        <begin position="1"/>
        <end position="28"/>
    </location>
</feature>
<dbReference type="PROSITE" id="PS52016">
    <property type="entry name" value="TONB_DEPENDENT_REC_3"/>
    <property type="match status" value="1"/>
</dbReference>
<comment type="caution">
    <text evidence="16">The sequence shown here is derived from an EMBL/GenBank/DDBJ whole genome shotgun (WGS) entry which is preliminary data.</text>
</comment>
<keyword evidence="8 12" id="KW-0798">TonB box</keyword>
<dbReference type="PANTHER" id="PTHR32552:SF81">
    <property type="entry name" value="TONB-DEPENDENT OUTER MEMBRANE RECEPTOR"/>
    <property type="match status" value="1"/>
</dbReference>
<keyword evidence="3 11" id="KW-1134">Transmembrane beta strand</keyword>
<keyword evidence="5 11" id="KW-0812">Transmembrane</keyword>
<dbReference type="Pfam" id="PF00593">
    <property type="entry name" value="TonB_dep_Rec_b-barrel"/>
    <property type="match status" value="1"/>
</dbReference>
<keyword evidence="13" id="KW-0732">Signal</keyword>
<dbReference type="InterPro" id="IPR012910">
    <property type="entry name" value="Plug_dom"/>
</dbReference>
<reference evidence="17" key="1">
    <citation type="journal article" date="2019" name="Int. J. Syst. Evol. Microbiol.">
        <title>The Global Catalogue of Microorganisms (GCM) 10K type strain sequencing project: providing services to taxonomists for standard genome sequencing and annotation.</title>
        <authorList>
            <consortium name="The Broad Institute Genomics Platform"/>
            <consortium name="The Broad Institute Genome Sequencing Center for Infectious Disease"/>
            <person name="Wu L."/>
            <person name="Ma J."/>
        </authorList>
    </citation>
    <scope>NUCLEOTIDE SEQUENCE [LARGE SCALE GENOMIC DNA]</scope>
    <source>
        <strain evidence="17">KCTC 12848</strain>
    </source>
</reference>
<dbReference type="Pfam" id="PF07715">
    <property type="entry name" value="Plug"/>
    <property type="match status" value="1"/>
</dbReference>
<evidence type="ECO:0000256" key="13">
    <source>
        <dbReference type="SAM" id="SignalP"/>
    </source>
</evidence>
<keyword evidence="7" id="KW-0406">Ion transport</keyword>
<evidence type="ECO:0000259" key="14">
    <source>
        <dbReference type="Pfam" id="PF00593"/>
    </source>
</evidence>
<gene>
    <name evidence="16" type="ORF">ACFSKX_15725</name>
</gene>
<feature type="domain" description="TonB-dependent receptor plug" evidence="15">
    <location>
        <begin position="51"/>
        <end position="159"/>
    </location>
</feature>
<evidence type="ECO:0000256" key="7">
    <source>
        <dbReference type="ARBA" id="ARBA00023065"/>
    </source>
</evidence>
<keyword evidence="16" id="KW-0675">Receptor</keyword>
<evidence type="ECO:0000256" key="3">
    <source>
        <dbReference type="ARBA" id="ARBA00022452"/>
    </source>
</evidence>
<evidence type="ECO:0000313" key="16">
    <source>
        <dbReference type="EMBL" id="MFD2311879.1"/>
    </source>
</evidence>
<evidence type="ECO:0000256" key="9">
    <source>
        <dbReference type="ARBA" id="ARBA00023136"/>
    </source>
</evidence>
<dbReference type="SUPFAM" id="SSF56935">
    <property type="entry name" value="Porins"/>
    <property type="match status" value="1"/>
</dbReference>
<accession>A0ABW5EK63</accession>
<dbReference type="InterPro" id="IPR036942">
    <property type="entry name" value="Beta-barrel_TonB_sf"/>
</dbReference>
<keyword evidence="9 11" id="KW-0472">Membrane</keyword>
<dbReference type="PANTHER" id="PTHR32552">
    <property type="entry name" value="FERRICHROME IRON RECEPTOR-RELATED"/>
    <property type="match status" value="1"/>
</dbReference>
<evidence type="ECO:0000256" key="5">
    <source>
        <dbReference type="ARBA" id="ARBA00022692"/>
    </source>
</evidence>
<evidence type="ECO:0000256" key="6">
    <source>
        <dbReference type="ARBA" id="ARBA00023004"/>
    </source>
</evidence>
<evidence type="ECO:0000313" key="17">
    <source>
        <dbReference type="Proteomes" id="UP001597425"/>
    </source>
</evidence>
<dbReference type="InterPro" id="IPR039426">
    <property type="entry name" value="TonB-dep_rcpt-like"/>
</dbReference>
<keyword evidence="2 11" id="KW-0813">Transport</keyword>
<evidence type="ECO:0000256" key="2">
    <source>
        <dbReference type="ARBA" id="ARBA00022448"/>
    </source>
</evidence>
<sequence>MFGTEKLPRAIHLLSLPLATAATLPAIAQETKTQRGLEEVVVTAQKREQNLQDVPVAVSAVSGEQLQEAVIKDVFDLQTNTPGLVAGQNQNNTTANFAIRGIGTSGQNFGLESSVGLYVDGVYRSRPSSMINNLVDMEAVEVLRGPQGTLFGKNTAAGAIQFRTRAPGHETDGFVEVTAGNYGLVNTAAAANLSLVPDVLAVRTTVFSSERDGYVDASIDAGTEDINNRDRWGARLQALYTPTDTLSARLILDKSEIDEICCAALAAQDSLVNDAGAPGPSAILQGIGGTIFTGDQFEDYETALNFAPISRADDAGASLEVNWDLSDSWTLTSVTASRDYDSYDIIDSDFGNVDLISTENDSTQSSVSQELRLAFSGERGNAVLGAYYFDQDIALDYEVVDRQHIDDFLPAALGLTGLIDGIDSFAGLTGIASADPFLEDYRVPHRAEQQHQSWALFGQFDYDLSEALTLTMGLRYTEEDKSMLTRFSEWIGDEPWEWSGPTPDTPTASGYLGQMGAAYAAGDMPTLMALAGDPDVQAALAPFAREGWGNWLLAANAPRPDIDADLSDEQVTGTVKLSYALSADSLVYASYGTGYKSGGTNTDRIAAGFEPLFDAENSDAVEVGLKSEFPAQSLRLNLALHHTALDNYQANAFTGDGFNLQNAGDLESYGAEAELFWSPADNTTVTAAYAYTKATFKEFSRGNCWVATPWHTGEPDPGQTDPSVNVCDRTGDPLANTPDHFLTLGLRQDFQLGGGVDGYLHGEYSYKSDAMTSNVNDPLMEQEAYGLLNLRAGLLFAGLDADLTLWGRNVLDERPVRTHFDAVIQTGTVMAYPGEPRTYGLTLNKRF</sequence>
<evidence type="ECO:0000256" key="8">
    <source>
        <dbReference type="ARBA" id="ARBA00023077"/>
    </source>
</evidence>
<dbReference type="Proteomes" id="UP001597425">
    <property type="component" value="Unassembled WGS sequence"/>
</dbReference>
<feature type="chain" id="PRO_5045379792" evidence="13">
    <location>
        <begin position="29"/>
        <end position="847"/>
    </location>
</feature>